<dbReference type="EMBL" id="JAPUFD010000022">
    <property type="protein sequence ID" value="MDI1492978.1"/>
    <property type="molecule type" value="Genomic_DNA"/>
</dbReference>
<gene>
    <name evidence="2" type="ORF">OHK93_004762</name>
</gene>
<evidence type="ECO:0000313" key="2">
    <source>
        <dbReference type="EMBL" id="MDI1492978.1"/>
    </source>
</evidence>
<dbReference type="AlphaFoldDB" id="A0AA43TYS6"/>
<sequence length="947" mass="109511">MSLRKRRPSLELLNVAAQVQRIHFHDTLPEEQWPNAHSNHFKTVRKLGKCVYEAADDDSVNFQSGLSAKHMKRRARRIREAAESLLSQRANETEWRIALEDEILARFKYEVTCKTCRRRLWRSREEVDITALSAGVQRGIERVRQQRAKHPCQCSDEQRDTDEKETGLNEIFSSRAGRKVELDLDYGKKQPDRLIGLRKTANFDRALDRVHKAAKNVTVSPFKRAPNDDTDIILLPFLVLEAKSSEAKEEFDEIEIQTAFPIRNLLKLQEDLRVQSENFERSGSPPLVWFLANKGFQWQIYGCWTETPINGADGNDGDTYHAARIWSGDIIADDEALQLLLIVDHIFDWARELYRGEILRQLRALGPDMGDDTLSQSDLFTDYNRASMPPPEPIMADNDIVEEAKTLEALDSSDDAEHGCFRHAAYIETRSFGLILFKNNVQRFLESIQRPEQWCLSILTTFTAEMMILTSGELWEVEKTWMNEESINYVHDRSEELYVRLMYQTYLDANWYQVRELTYLAVSSEALAILVQRSGFRRPAEESYLRPQTGSLSQRVQILRSASLHFNLRAAISRTSMIFGFDGSGDPDSSRHHQTANGESRVKVTQGGALERRPVCLYNTSFDEERAGRYQRLYNLIHEVIQEHTTGNRVADEPYIRYFCKLERQDQKGANEGSMPFEPAGPLFISRLRQSSSLLGFVVVASKLIAYSNRGLHVHHDGICIYQVDGDPHFPDAELLSTRLYEFHQTERKIHLSYRYAVGLRVGPKMWNYGFEKLCYTQASNGTQVEVNTVFVRPNWLHFVSLATRNWMLDLRWMAKPEMYQGLGGHKRRKDDIDKLFGGQEKRDFPVFDSKKVREPRTREVIDLTGSDTTSTPIAKDQLKSYYRYTEEQSPACTTISGSEEDYHAHYGLKFDPRNVYPKTRREALYQYQKAVRTRSRIFREGQGAEH</sequence>
<reference evidence="2" key="1">
    <citation type="journal article" date="2023" name="Genome Biol. Evol.">
        <title>First Whole Genome Sequence and Flow Cytometry Genome Size Data for the Lichen-Forming Fungus Ramalina farinacea (Ascomycota).</title>
        <authorList>
            <person name="Llewellyn T."/>
            <person name="Mian S."/>
            <person name="Hill R."/>
            <person name="Leitch I.J."/>
            <person name="Gaya E."/>
        </authorList>
    </citation>
    <scope>NUCLEOTIDE SEQUENCE</scope>
    <source>
        <strain evidence="2">LIQ254RAFAR</strain>
    </source>
</reference>
<proteinExistence type="predicted"/>
<name>A0AA43TYS6_9LECA</name>
<protein>
    <submittedName>
        <fullName evidence="2">Uncharacterized protein</fullName>
    </submittedName>
</protein>
<organism evidence="2 3">
    <name type="scientific">Ramalina farinacea</name>
    <dbReference type="NCBI Taxonomy" id="258253"/>
    <lineage>
        <taxon>Eukaryota</taxon>
        <taxon>Fungi</taxon>
        <taxon>Dikarya</taxon>
        <taxon>Ascomycota</taxon>
        <taxon>Pezizomycotina</taxon>
        <taxon>Lecanoromycetes</taxon>
        <taxon>OSLEUM clade</taxon>
        <taxon>Lecanoromycetidae</taxon>
        <taxon>Lecanorales</taxon>
        <taxon>Lecanorineae</taxon>
        <taxon>Ramalinaceae</taxon>
        <taxon>Ramalina</taxon>
    </lineage>
</organism>
<evidence type="ECO:0000256" key="1">
    <source>
        <dbReference type="SAM" id="MobiDB-lite"/>
    </source>
</evidence>
<feature type="region of interest" description="Disordered" evidence="1">
    <location>
        <begin position="583"/>
        <end position="603"/>
    </location>
</feature>
<comment type="caution">
    <text evidence="2">The sequence shown here is derived from an EMBL/GenBank/DDBJ whole genome shotgun (WGS) entry which is preliminary data.</text>
</comment>
<keyword evidence="3" id="KW-1185">Reference proteome</keyword>
<dbReference type="Proteomes" id="UP001161017">
    <property type="component" value="Unassembled WGS sequence"/>
</dbReference>
<evidence type="ECO:0000313" key="3">
    <source>
        <dbReference type="Proteomes" id="UP001161017"/>
    </source>
</evidence>
<accession>A0AA43TYS6</accession>